<evidence type="ECO:0000256" key="2">
    <source>
        <dbReference type="ARBA" id="ARBA00005940"/>
    </source>
</evidence>
<dbReference type="PANTHER" id="PTHR36447:SF1">
    <property type="entry name" value="BETA-GALACTOSIDASE GANA"/>
    <property type="match status" value="1"/>
</dbReference>
<dbReference type="InterPro" id="IPR029062">
    <property type="entry name" value="Class_I_gatase-like"/>
</dbReference>
<dbReference type="InterPro" id="IPR003476">
    <property type="entry name" value="Glyco_hydro_42"/>
</dbReference>
<dbReference type="Pfam" id="PF02449">
    <property type="entry name" value="Glyco_hydro_42"/>
    <property type="match status" value="1"/>
</dbReference>
<feature type="binding site" evidence="8">
    <location>
        <position position="311"/>
    </location>
    <ligand>
        <name>substrate</name>
    </ligand>
</feature>
<feature type="active site" description="Proton donor" evidence="7">
    <location>
        <position position="147"/>
    </location>
</feature>
<reference evidence="11 12" key="1">
    <citation type="submission" date="2020-08" db="EMBL/GenBank/DDBJ databases">
        <title>Winkia gen. nov., sp. nov., isolated from faeces of the Anser albifrons in China.</title>
        <authorList>
            <person name="Liu Q."/>
        </authorList>
    </citation>
    <scope>NUCLEOTIDE SEQUENCE [LARGE SCALE GENOMIC DNA]</scope>
    <source>
        <strain evidence="11 12">C62</strain>
    </source>
</reference>
<accession>A0A8I0KW78</accession>
<proteinExistence type="inferred from homology"/>
<dbReference type="InterPro" id="IPR013738">
    <property type="entry name" value="Beta_galactosidase_Trimer"/>
</dbReference>
<sequence>MSALGVRYGGDWNPEQWDDATITEDIRLMGEAKVNLVTLGVFSWALTEPEEGRYDFAWLIDIMDRCAEAGISVDLATGTASPPAWLARTYPETLPIDRDGRVLEFGSRQHYSPTSPIYREKATALTRALAQAVAFHPALALWHINNEYGCHVSESFDPVSIAAFRTWLAERYLNIDALNASWGTTFWSQRYASFDEIGAPASLPTFHNPGHLRDWRHFFSDQLRACYEAEAAVLREITPDVPITTNFMGMFAPIDYWTWAEAVDVVADDSYPDPATPFAAHEVAMTGDLMRSLGGNRPFLLMEQAPGAVQWRESNATKRPGQYRLWSLSRVGHGADGILQFQWRQSESGSETFHSGMLPHAGTETPQWREVCELGEDLDKLADVVGQVPTNRIGIVLDWKAQWAGEALISRAPLDHFREVRHWHRTWWEAGFGVDILPVDAEFAPYDIVVIPGLVAVPGDGSDLAARIRRAAEAGTHVLLAGPTAHTDAQLHAFLGGYGGPLAREAGVRIYDHACEAQASHWPWTNEPTRPRIDRISGAVSTPAAQGPIELSVKADSDLAKVAQAAGLDEGWCTGEDWADLLETTNPDVEVLARYAQRGAAADYAGVPAITRLRFSPSPLGRVGAIWWVGTQLQAPGRVALAALTASSANLAPTGAQLWPAGIECVSRGDCLFFLNHSDREITLPGVLTETAIIAGGGSGEGTDLVLPARTGAVIR</sequence>
<dbReference type="RefSeq" id="WP_191071748.1">
    <property type="nucleotide sequence ID" value="NZ_CP060506.1"/>
</dbReference>
<evidence type="ECO:0000313" key="11">
    <source>
        <dbReference type="EMBL" id="MBD3689724.1"/>
    </source>
</evidence>
<feature type="binding site" evidence="8">
    <location>
        <position position="108"/>
    </location>
    <ligand>
        <name>substrate</name>
    </ligand>
</feature>
<protein>
    <recommendedName>
        <fullName evidence="3 6">Beta-galactosidase</fullName>
        <shortName evidence="6">Beta-gal</shortName>
        <ecNumber evidence="3 6">3.2.1.23</ecNumber>
    </recommendedName>
</protein>
<comment type="catalytic activity">
    <reaction evidence="1 6">
        <text>Hydrolysis of terminal non-reducing beta-D-galactose residues in beta-D-galactosides.</text>
        <dbReference type="EC" id="3.2.1.23"/>
    </reaction>
</comment>
<dbReference type="Gene3D" id="3.40.50.880">
    <property type="match status" value="1"/>
</dbReference>
<evidence type="ECO:0000256" key="7">
    <source>
        <dbReference type="PIRSR" id="PIRSR001084-1"/>
    </source>
</evidence>
<dbReference type="EMBL" id="JACRUO010000001">
    <property type="protein sequence ID" value="MBD3689724.1"/>
    <property type="molecule type" value="Genomic_DNA"/>
</dbReference>
<dbReference type="Gene3D" id="3.20.20.80">
    <property type="entry name" value="Glycosidases"/>
    <property type="match status" value="1"/>
</dbReference>
<evidence type="ECO:0000259" key="9">
    <source>
        <dbReference type="Pfam" id="PF02449"/>
    </source>
</evidence>
<dbReference type="CDD" id="cd03143">
    <property type="entry name" value="A4_beta-galactosidase_middle_domain"/>
    <property type="match status" value="1"/>
</dbReference>
<feature type="domain" description="Glycoside hydrolase family 42 N-terminal" evidence="9">
    <location>
        <begin position="11"/>
        <end position="381"/>
    </location>
</feature>
<evidence type="ECO:0000256" key="8">
    <source>
        <dbReference type="PIRSR" id="PIRSR001084-2"/>
    </source>
</evidence>
<dbReference type="EC" id="3.2.1.23" evidence="3 6"/>
<dbReference type="SUPFAM" id="SSF52317">
    <property type="entry name" value="Class I glutamine amidotransferase-like"/>
    <property type="match status" value="1"/>
</dbReference>
<name>A0A8I0KW78_9ACTO</name>
<dbReference type="Proteomes" id="UP000627538">
    <property type="component" value="Unassembled WGS sequence"/>
</dbReference>
<feature type="binding site" evidence="8">
    <location>
        <position position="146"/>
    </location>
    <ligand>
        <name>substrate</name>
    </ligand>
</feature>
<comment type="similarity">
    <text evidence="2 6">Belongs to the glycosyl hydrolase 42 family.</text>
</comment>
<feature type="active site" description="Nucleophile" evidence="7">
    <location>
        <position position="303"/>
    </location>
</feature>
<keyword evidence="4 6" id="KW-0378">Hydrolase</keyword>
<organism evidence="11 12">
    <name type="scientific">Nanchangia anserum</name>
    <dbReference type="NCBI Taxonomy" id="2692125"/>
    <lineage>
        <taxon>Bacteria</taxon>
        <taxon>Bacillati</taxon>
        <taxon>Actinomycetota</taxon>
        <taxon>Actinomycetes</taxon>
        <taxon>Actinomycetales</taxon>
        <taxon>Actinomycetaceae</taxon>
        <taxon>Nanchangia</taxon>
    </lineage>
</organism>
<dbReference type="InterPro" id="IPR013529">
    <property type="entry name" value="Glyco_hydro_42_N"/>
</dbReference>
<evidence type="ECO:0000256" key="3">
    <source>
        <dbReference type="ARBA" id="ARBA00012756"/>
    </source>
</evidence>
<keyword evidence="12" id="KW-1185">Reference proteome</keyword>
<dbReference type="AlphaFoldDB" id="A0A8I0KW78"/>
<evidence type="ECO:0000256" key="4">
    <source>
        <dbReference type="ARBA" id="ARBA00022801"/>
    </source>
</evidence>
<keyword evidence="5 6" id="KW-0326">Glycosidase</keyword>
<dbReference type="GO" id="GO:0004565">
    <property type="term" value="F:beta-galactosidase activity"/>
    <property type="evidence" value="ECO:0007669"/>
    <property type="project" value="UniProtKB-EC"/>
</dbReference>
<dbReference type="GO" id="GO:0005975">
    <property type="term" value="P:carbohydrate metabolic process"/>
    <property type="evidence" value="ECO:0007669"/>
    <property type="project" value="InterPro"/>
</dbReference>
<gene>
    <name evidence="11" type="ORF">H8R10_05725</name>
</gene>
<dbReference type="Pfam" id="PF08532">
    <property type="entry name" value="Glyco_hydro_42M"/>
    <property type="match status" value="1"/>
</dbReference>
<dbReference type="InterPro" id="IPR017853">
    <property type="entry name" value="GH"/>
</dbReference>
<evidence type="ECO:0000259" key="10">
    <source>
        <dbReference type="Pfam" id="PF08532"/>
    </source>
</evidence>
<evidence type="ECO:0000256" key="6">
    <source>
        <dbReference type="PIRNR" id="PIRNR001084"/>
    </source>
</evidence>
<evidence type="ECO:0000313" key="12">
    <source>
        <dbReference type="Proteomes" id="UP000627538"/>
    </source>
</evidence>
<dbReference type="PIRSF" id="PIRSF001084">
    <property type="entry name" value="B-galactosidase"/>
    <property type="match status" value="1"/>
</dbReference>
<evidence type="ECO:0000256" key="1">
    <source>
        <dbReference type="ARBA" id="ARBA00001412"/>
    </source>
</evidence>
<dbReference type="GO" id="GO:0009341">
    <property type="term" value="C:beta-galactosidase complex"/>
    <property type="evidence" value="ECO:0007669"/>
    <property type="project" value="InterPro"/>
</dbReference>
<dbReference type="PANTHER" id="PTHR36447">
    <property type="entry name" value="BETA-GALACTOSIDASE GANA"/>
    <property type="match status" value="1"/>
</dbReference>
<evidence type="ECO:0000256" key="5">
    <source>
        <dbReference type="ARBA" id="ARBA00023295"/>
    </source>
</evidence>
<feature type="domain" description="Beta-galactosidase trimerisation" evidence="10">
    <location>
        <begin position="392"/>
        <end position="512"/>
    </location>
</feature>
<comment type="caution">
    <text evidence="11">The sequence shown here is derived from an EMBL/GenBank/DDBJ whole genome shotgun (WGS) entry which is preliminary data.</text>
</comment>
<dbReference type="SUPFAM" id="SSF51445">
    <property type="entry name" value="(Trans)glycosidases"/>
    <property type="match status" value="1"/>
</dbReference>